<sequence>MPKNTEIREITTTDYQTVADIYNEYIKLGTASMEETMKTSADVAGWIEKFHEREKLFVFTEHDIVIGWGIIKRYSDREGYRFACETAVYFTESKLGKGYGTAMKKFLIVQCKQLQYKHLVAKVFATNTGSIAYNEKLGYTIVGRQNQIGFKNNQWVDMIIMQYLIT</sequence>
<protein>
    <submittedName>
        <fullName evidence="4">Phosphinothricin N-acetyltransferase</fullName>
    </submittedName>
</protein>
<dbReference type="PROSITE" id="PS51186">
    <property type="entry name" value="GNAT"/>
    <property type="match status" value="1"/>
</dbReference>
<dbReference type="Gene3D" id="3.40.630.30">
    <property type="match status" value="1"/>
</dbReference>
<dbReference type="AlphaFoldDB" id="A9DU89"/>
<dbReference type="PANTHER" id="PTHR43072">
    <property type="entry name" value="N-ACETYLTRANSFERASE"/>
    <property type="match status" value="1"/>
</dbReference>
<dbReference type="Proteomes" id="UP000002945">
    <property type="component" value="Unassembled WGS sequence"/>
</dbReference>
<dbReference type="eggNOG" id="COG1247">
    <property type="taxonomic scope" value="Bacteria"/>
</dbReference>
<dbReference type="SUPFAM" id="SSF55729">
    <property type="entry name" value="Acyl-CoA N-acyltransferases (Nat)"/>
    <property type="match status" value="1"/>
</dbReference>
<dbReference type="HOGENOM" id="CLU_013985_4_5_10"/>
<evidence type="ECO:0000259" key="3">
    <source>
        <dbReference type="PROSITE" id="PS51186"/>
    </source>
</evidence>
<dbReference type="InterPro" id="IPR016181">
    <property type="entry name" value="Acyl_CoA_acyltransferase"/>
</dbReference>
<evidence type="ECO:0000313" key="5">
    <source>
        <dbReference type="Proteomes" id="UP000002945"/>
    </source>
</evidence>
<evidence type="ECO:0000256" key="2">
    <source>
        <dbReference type="ARBA" id="ARBA00023315"/>
    </source>
</evidence>
<dbReference type="STRING" id="391587.KAOT1_02597"/>
<gene>
    <name evidence="4" type="ORF">KAOT1_02597</name>
</gene>
<evidence type="ECO:0000313" key="4">
    <source>
        <dbReference type="EMBL" id="EDP96262.1"/>
    </source>
</evidence>
<organism evidence="4 5">
    <name type="scientific">Kordia algicida OT-1</name>
    <dbReference type="NCBI Taxonomy" id="391587"/>
    <lineage>
        <taxon>Bacteria</taxon>
        <taxon>Pseudomonadati</taxon>
        <taxon>Bacteroidota</taxon>
        <taxon>Flavobacteriia</taxon>
        <taxon>Flavobacteriales</taxon>
        <taxon>Flavobacteriaceae</taxon>
        <taxon>Kordia</taxon>
    </lineage>
</organism>
<feature type="domain" description="N-acetyltransferase" evidence="3">
    <location>
        <begin position="5"/>
        <end position="166"/>
    </location>
</feature>
<dbReference type="EMBL" id="ABIB01000004">
    <property type="protein sequence ID" value="EDP96262.1"/>
    <property type="molecule type" value="Genomic_DNA"/>
</dbReference>
<keyword evidence="5" id="KW-1185">Reference proteome</keyword>
<dbReference type="RefSeq" id="WP_007093092.1">
    <property type="nucleotide sequence ID" value="NZ_CP142125.1"/>
</dbReference>
<dbReference type="GO" id="GO:0016747">
    <property type="term" value="F:acyltransferase activity, transferring groups other than amino-acyl groups"/>
    <property type="evidence" value="ECO:0007669"/>
    <property type="project" value="InterPro"/>
</dbReference>
<keyword evidence="2" id="KW-0012">Acyltransferase</keyword>
<dbReference type="OrthoDB" id="9799096at2"/>
<proteinExistence type="predicted"/>
<dbReference type="PANTHER" id="PTHR43072:SF23">
    <property type="entry name" value="UPF0039 PROTEIN C11D3.02C"/>
    <property type="match status" value="1"/>
</dbReference>
<evidence type="ECO:0000256" key="1">
    <source>
        <dbReference type="ARBA" id="ARBA00022679"/>
    </source>
</evidence>
<reference evidence="4 5" key="1">
    <citation type="journal article" date="2011" name="J. Bacteriol.">
        <title>Genome sequence of the algicidal bacterium Kordia algicida OT-1.</title>
        <authorList>
            <person name="Lee H.S."/>
            <person name="Kang S.G."/>
            <person name="Kwon K.K."/>
            <person name="Lee J.H."/>
            <person name="Kim S.J."/>
        </authorList>
    </citation>
    <scope>NUCLEOTIDE SEQUENCE [LARGE SCALE GENOMIC DNA]</scope>
    <source>
        <strain evidence="4 5">OT-1</strain>
    </source>
</reference>
<accession>A9DU89</accession>
<dbReference type="InterPro" id="IPR000182">
    <property type="entry name" value="GNAT_dom"/>
</dbReference>
<comment type="caution">
    <text evidence="4">The sequence shown here is derived from an EMBL/GenBank/DDBJ whole genome shotgun (WGS) entry which is preliminary data.</text>
</comment>
<dbReference type="Pfam" id="PF13420">
    <property type="entry name" value="Acetyltransf_4"/>
    <property type="match status" value="1"/>
</dbReference>
<keyword evidence="1 4" id="KW-0808">Transferase</keyword>
<name>A9DU89_9FLAO</name>